<organism evidence="3 4">
    <name type="scientific">Streptomyces phage Muntaha</name>
    <dbReference type="NCBI Taxonomy" id="2713269"/>
    <lineage>
        <taxon>Viruses</taxon>
        <taxon>Duplodnaviria</taxon>
        <taxon>Heunggongvirae</taxon>
        <taxon>Uroviricota</taxon>
        <taxon>Caudoviricetes</taxon>
        <taxon>Stanwilliamsviridae</taxon>
        <taxon>Loccivirinae</taxon>
        <taxon>Wakandavirus</taxon>
        <taxon>Wakandavirus muntaha</taxon>
    </lineage>
</organism>
<evidence type="ECO:0000313" key="3">
    <source>
        <dbReference type="EMBL" id="QIN94788.1"/>
    </source>
</evidence>
<dbReference type="RefSeq" id="YP_010652544.1">
    <property type="nucleotide sequence ID" value="NC_070786.1"/>
</dbReference>
<evidence type="ECO:0000313" key="4">
    <source>
        <dbReference type="Proteomes" id="UP000503454"/>
    </source>
</evidence>
<protein>
    <recommendedName>
        <fullName evidence="1">DUF8033 domain-containing protein</fullName>
    </recommendedName>
</protein>
<dbReference type="EMBL" id="MT024872">
    <property type="protein sequence ID" value="QIN94562.1"/>
    <property type="molecule type" value="Genomic_DNA"/>
</dbReference>
<evidence type="ECO:0000313" key="2">
    <source>
        <dbReference type="EMBL" id="QIN94562.1"/>
    </source>
</evidence>
<evidence type="ECO:0000259" key="1">
    <source>
        <dbReference type="Pfam" id="PF26096"/>
    </source>
</evidence>
<keyword evidence="4" id="KW-1185">Reference proteome</keyword>
<name>A0A6G8R4A9_9CAUD</name>
<dbReference type="Proteomes" id="UP000503454">
    <property type="component" value="Segment"/>
</dbReference>
<dbReference type="InterPro" id="IPR058346">
    <property type="entry name" value="DUF8033"/>
</dbReference>
<proteinExistence type="predicted"/>
<dbReference type="EMBL" id="MT024872">
    <property type="protein sequence ID" value="QIN94788.1"/>
    <property type="molecule type" value="Genomic_DNA"/>
</dbReference>
<gene>
    <name evidence="3" type="primary">265</name>
    <name evidence="2" type="synonym">2</name>
    <name evidence="2" type="ORF">SEA_MUNTAHA_2</name>
    <name evidence="3" type="ORF">SEA_MUNTAHA_265</name>
</gene>
<accession>A0A6G8R4A9</accession>
<dbReference type="GeneID" id="77928364"/>
<dbReference type="Pfam" id="PF26096">
    <property type="entry name" value="DUF8033"/>
    <property type="match status" value="1"/>
</dbReference>
<dbReference type="KEGG" id="vg:77928364"/>
<sequence length="101" mass="11639">MRRLTTRSSWMDFRDTLARRESFTTSGALRGVERPEYVTLGQLPREWHTSALAAVYVVYSYRTPIAWLTRTGVWVMPDTRYSVTTSRHQGRIATAISQLGE</sequence>
<reference evidence="3 4" key="1">
    <citation type="submission" date="2020-02" db="EMBL/GenBank/DDBJ databases">
        <authorList>
            <person name="Yaqubi I.B."/>
            <person name="Almaguer A.N."/>
            <person name="Torres S.A."/>
            <person name="Nayek S."/>
            <person name="Bhuiyan S."/>
            <person name="Hughes L.E."/>
            <person name="Garlena R.A."/>
            <person name="Russell D.A."/>
            <person name="Pope W.H."/>
            <person name="Jacobs-Sera D."/>
            <person name="Hatfull G.F."/>
        </authorList>
    </citation>
    <scope>NUCLEOTIDE SEQUENCE [LARGE SCALE GENOMIC DNA]</scope>
</reference>
<feature type="domain" description="DUF8033" evidence="1">
    <location>
        <begin position="31"/>
        <end position="92"/>
    </location>
</feature>